<dbReference type="Pfam" id="PF13359">
    <property type="entry name" value="DDE_Tnp_4"/>
    <property type="match status" value="1"/>
</dbReference>
<evidence type="ECO:0000256" key="2">
    <source>
        <dbReference type="ARBA" id="ARBA00004123"/>
    </source>
</evidence>
<dbReference type="EMBL" id="BDDD01003224">
    <property type="protein sequence ID" value="GAV84463.1"/>
    <property type="molecule type" value="Genomic_DNA"/>
</dbReference>
<keyword evidence="4" id="KW-0540">Nuclease</keyword>
<feature type="non-terminal residue" evidence="10">
    <location>
        <position position="1"/>
    </location>
</feature>
<feature type="domain" description="DUF8040" evidence="9">
    <location>
        <begin position="1"/>
        <end position="87"/>
    </location>
</feature>
<dbReference type="Pfam" id="PF26138">
    <property type="entry name" value="DUF8040"/>
    <property type="match status" value="1"/>
</dbReference>
<keyword evidence="7" id="KW-0539">Nucleus</keyword>
<dbReference type="GO" id="GO:0004518">
    <property type="term" value="F:nuclease activity"/>
    <property type="evidence" value="ECO:0007669"/>
    <property type="project" value="UniProtKB-KW"/>
</dbReference>
<evidence type="ECO:0000313" key="11">
    <source>
        <dbReference type="Proteomes" id="UP000187406"/>
    </source>
</evidence>
<gene>
    <name evidence="10" type="ORF">CFOL_v3_27907</name>
</gene>
<evidence type="ECO:0000256" key="1">
    <source>
        <dbReference type="ARBA" id="ARBA00001968"/>
    </source>
</evidence>
<dbReference type="InterPro" id="IPR045249">
    <property type="entry name" value="HARBI1-like"/>
</dbReference>
<dbReference type="GO" id="GO:0016787">
    <property type="term" value="F:hydrolase activity"/>
    <property type="evidence" value="ECO:0007669"/>
    <property type="project" value="UniProtKB-KW"/>
</dbReference>
<keyword evidence="6" id="KW-0378">Hydrolase</keyword>
<dbReference type="PANTHER" id="PTHR22930">
    <property type="match status" value="1"/>
</dbReference>
<dbReference type="InParanoid" id="A0A1Q3CWM3"/>
<accession>A0A1Q3CWM3</accession>
<evidence type="ECO:0000313" key="10">
    <source>
        <dbReference type="EMBL" id="GAV84463.1"/>
    </source>
</evidence>
<comment type="caution">
    <text evidence="10">The sequence shown here is derived from an EMBL/GenBank/DDBJ whole genome shotgun (WGS) entry which is preliminary data.</text>
</comment>
<dbReference type="Proteomes" id="UP000187406">
    <property type="component" value="Unassembled WGS sequence"/>
</dbReference>
<dbReference type="GO" id="GO:0005634">
    <property type="term" value="C:nucleus"/>
    <property type="evidence" value="ECO:0007669"/>
    <property type="project" value="UniProtKB-SubCell"/>
</dbReference>
<dbReference type="InterPro" id="IPR058353">
    <property type="entry name" value="DUF8040"/>
</dbReference>
<comment type="subcellular location">
    <subcellularLocation>
        <location evidence="2">Nucleus</location>
    </subcellularLocation>
</comment>
<evidence type="ECO:0000256" key="6">
    <source>
        <dbReference type="ARBA" id="ARBA00022801"/>
    </source>
</evidence>
<proteinExistence type="inferred from homology"/>
<evidence type="ECO:0000256" key="7">
    <source>
        <dbReference type="ARBA" id="ARBA00023242"/>
    </source>
</evidence>
<name>A0A1Q3CWM3_CEPFO</name>
<sequence>YVQRIIFGNDLACYDKLRMGIRAFYILCEMLQTTGKLPLSKNSSVQEMVAMFLFTLAHDAKHRVLKADFVRSEETISRHNEVLHAVIHLHKKLLVTHVPIPNNSVDDKWKWLKNFLGALDGTHIPVHVLDVDKVTYQNRKGELTTNVLTCCSQEGLFTYILPGWEGSAADSRILRDAISRTNGLKVPQGI</sequence>
<evidence type="ECO:0000259" key="8">
    <source>
        <dbReference type="Pfam" id="PF13359"/>
    </source>
</evidence>
<evidence type="ECO:0000259" key="9">
    <source>
        <dbReference type="Pfam" id="PF26138"/>
    </source>
</evidence>
<dbReference type="InterPro" id="IPR027806">
    <property type="entry name" value="HARBI1_dom"/>
</dbReference>
<dbReference type="STRING" id="3775.A0A1Q3CWM3"/>
<dbReference type="PANTHER" id="PTHR22930:SF281">
    <property type="entry name" value="NUCLEASE"/>
    <property type="match status" value="1"/>
</dbReference>
<dbReference type="OrthoDB" id="1699974at2759"/>
<comment type="similarity">
    <text evidence="3">Belongs to the HARBI1 family.</text>
</comment>
<evidence type="ECO:0000256" key="5">
    <source>
        <dbReference type="ARBA" id="ARBA00022723"/>
    </source>
</evidence>
<evidence type="ECO:0000256" key="3">
    <source>
        <dbReference type="ARBA" id="ARBA00006958"/>
    </source>
</evidence>
<keyword evidence="5" id="KW-0479">Metal-binding</keyword>
<evidence type="ECO:0000256" key="4">
    <source>
        <dbReference type="ARBA" id="ARBA00022722"/>
    </source>
</evidence>
<keyword evidence="11" id="KW-1185">Reference proteome</keyword>
<dbReference type="AlphaFoldDB" id="A0A1Q3CWM3"/>
<organism evidence="10 11">
    <name type="scientific">Cephalotus follicularis</name>
    <name type="common">Albany pitcher plant</name>
    <dbReference type="NCBI Taxonomy" id="3775"/>
    <lineage>
        <taxon>Eukaryota</taxon>
        <taxon>Viridiplantae</taxon>
        <taxon>Streptophyta</taxon>
        <taxon>Embryophyta</taxon>
        <taxon>Tracheophyta</taxon>
        <taxon>Spermatophyta</taxon>
        <taxon>Magnoliopsida</taxon>
        <taxon>eudicotyledons</taxon>
        <taxon>Gunneridae</taxon>
        <taxon>Pentapetalae</taxon>
        <taxon>rosids</taxon>
        <taxon>fabids</taxon>
        <taxon>Oxalidales</taxon>
        <taxon>Cephalotaceae</taxon>
        <taxon>Cephalotus</taxon>
    </lineage>
</organism>
<dbReference type="GO" id="GO:0046872">
    <property type="term" value="F:metal ion binding"/>
    <property type="evidence" value="ECO:0007669"/>
    <property type="project" value="UniProtKB-KW"/>
</dbReference>
<comment type="cofactor">
    <cofactor evidence="1">
        <name>a divalent metal cation</name>
        <dbReference type="ChEBI" id="CHEBI:60240"/>
    </cofactor>
</comment>
<feature type="domain" description="DDE Tnp4" evidence="8">
    <location>
        <begin position="119"/>
        <end position="176"/>
    </location>
</feature>
<reference evidence="11" key="1">
    <citation type="submission" date="2016-04" db="EMBL/GenBank/DDBJ databases">
        <title>Cephalotus genome sequencing.</title>
        <authorList>
            <person name="Fukushima K."/>
            <person name="Hasebe M."/>
            <person name="Fang X."/>
        </authorList>
    </citation>
    <scope>NUCLEOTIDE SEQUENCE [LARGE SCALE GENOMIC DNA]</scope>
    <source>
        <strain evidence="11">cv. St1</strain>
    </source>
</reference>
<protein>
    <submittedName>
        <fullName evidence="10">DDE_4 domain-containing protein</fullName>
    </submittedName>
</protein>